<dbReference type="PANTHER" id="PTHR10088">
    <property type="entry name" value="GLUCOKINASE REGULATORY PROTEIN"/>
    <property type="match status" value="1"/>
</dbReference>
<protein>
    <recommendedName>
        <fullName evidence="5">N-acetylmuramic acid 6-phosphate etherase</fullName>
    </recommendedName>
</protein>
<keyword evidence="1" id="KW-0119">Carbohydrate metabolism</keyword>
<proteinExistence type="predicted"/>
<dbReference type="EMBL" id="JBHTIR010001482">
    <property type="protein sequence ID" value="MFD0852609.1"/>
    <property type="molecule type" value="Genomic_DNA"/>
</dbReference>
<reference evidence="4" key="1">
    <citation type="journal article" date="2019" name="Int. J. Syst. Evol. Microbiol.">
        <title>The Global Catalogue of Microorganisms (GCM) 10K type strain sequencing project: providing services to taxonomists for standard genome sequencing and annotation.</title>
        <authorList>
            <consortium name="The Broad Institute Genomics Platform"/>
            <consortium name="The Broad Institute Genome Sequencing Center for Infectious Disease"/>
            <person name="Wu L."/>
            <person name="Ma J."/>
        </authorList>
    </citation>
    <scope>NUCLEOTIDE SEQUENCE [LARGE SCALE GENOMIC DNA]</scope>
    <source>
        <strain evidence="4">JCM 31696</strain>
    </source>
</reference>
<sequence length="101" mass="10931">MTTPLVPKLPQPDETPVTERRNPATYDIDTRDTLAVLTLINDADMDVAPAVRDLLPALADVVDRTLRTLRDGGRVHYFGAGTSGRLGLLDVAELTTGYGLQ</sequence>
<evidence type="ECO:0000256" key="2">
    <source>
        <dbReference type="SAM" id="MobiDB-lite"/>
    </source>
</evidence>
<keyword evidence="4" id="KW-1185">Reference proteome</keyword>
<evidence type="ECO:0008006" key="5">
    <source>
        <dbReference type="Google" id="ProtNLM"/>
    </source>
</evidence>
<dbReference type="SUPFAM" id="SSF53697">
    <property type="entry name" value="SIS domain"/>
    <property type="match status" value="1"/>
</dbReference>
<evidence type="ECO:0000313" key="3">
    <source>
        <dbReference type="EMBL" id="MFD0852609.1"/>
    </source>
</evidence>
<evidence type="ECO:0000313" key="4">
    <source>
        <dbReference type="Proteomes" id="UP001597083"/>
    </source>
</evidence>
<feature type="non-terminal residue" evidence="3">
    <location>
        <position position="101"/>
    </location>
</feature>
<comment type="caution">
    <text evidence="3">The sequence shown here is derived from an EMBL/GenBank/DDBJ whole genome shotgun (WGS) entry which is preliminary data.</text>
</comment>
<dbReference type="InterPro" id="IPR046348">
    <property type="entry name" value="SIS_dom_sf"/>
</dbReference>
<evidence type="ECO:0000256" key="1">
    <source>
        <dbReference type="ARBA" id="ARBA00023277"/>
    </source>
</evidence>
<name>A0ABW3CFA3_9ACTN</name>
<dbReference type="PANTHER" id="PTHR10088:SF4">
    <property type="entry name" value="GLUCOKINASE REGULATORY PROTEIN"/>
    <property type="match status" value="1"/>
</dbReference>
<accession>A0ABW3CFA3</accession>
<feature type="region of interest" description="Disordered" evidence="2">
    <location>
        <begin position="1"/>
        <end position="21"/>
    </location>
</feature>
<organism evidence="3 4">
    <name type="scientific">Actinomadura adrarensis</name>
    <dbReference type="NCBI Taxonomy" id="1819600"/>
    <lineage>
        <taxon>Bacteria</taxon>
        <taxon>Bacillati</taxon>
        <taxon>Actinomycetota</taxon>
        <taxon>Actinomycetes</taxon>
        <taxon>Streptosporangiales</taxon>
        <taxon>Thermomonosporaceae</taxon>
        <taxon>Actinomadura</taxon>
    </lineage>
</organism>
<dbReference type="InterPro" id="IPR040190">
    <property type="entry name" value="MURQ/GCKR"/>
</dbReference>
<dbReference type="Proteomes" id="UP001597083">
    <property type="component" value="Unassembled WGS sequence"/>
</dbReference>
<gene>
    <name evidence="3" type="ORF">ACFQ07_10260</name>
</gene>
<dbReference type="Gene3D" id="3.40.50.10490">
    <property type="entry name" value="Glucose-6-phosphate isomerase like protein, domain 1"/>
    <property type="match status" value="1"/>
</dbReference>